<proteinExistence type="predicted"/>
<gene>
    <name evidence="1" type="ORF">LSJ_0348c</name>
    <name evidence="2" type="ORF">QFE45_01805</name>
</gene>
<dbReference type="InterPro" id="IPR002763">
    <property type="entry name" value="DUF72"/>
</dbReference>
<evidence type="ECO:0000313" key="2">
    <source>
        <dbReference type="EMBL" id="WII28891.1"/>
    </source>
</evidence>
<organism evidence="1 3">
    <name type="scientific">Ligilactobacillus salivarius</name>
    <dbReference type="NCBI Taxonomy" id="1624"/>
    <lineage>
        <taxon>Bacteria</taxon>
        <taxon>Bacillati</taxon>
        <taxon>Bacillota</taxon>
        <taxon>Bacilli</taxon>
        <taxon>Lactobacillales</taxon>
        <taxon>Lactobacillaceae</taxon>
        <taxon>Ligilactobacillus</taxon>
    </lineage>
</organism>
<reference evidence="1 3" key="1">
    <citation type="journal article" date="2014" name="BMC Genomics">
        <title>Unusual genome complexity in Lactobacillus salivarius JCM1046.</title>
        <authorList>
            <person name="Raftis E.J."/>
            <person name="Forde B.M."/>
            <person name="Claesson M.J."/>
            <person name="O'Toole P.W."/>
        </authorList>
    </citation>
    <scope>NUCLEOTIDE SEQUENCE [LARGE SCALE GENOMIC DNA]</scope>
    <source>
        <strain evidence="1 3">JCM1046</strain>
    </source>
</reference>
<dbReference type="SUPFAM" id="SSF117396">
    <property type="entry name" value="TM1631-like"/>
    <property type="match status" value="1"/>
</dbReference>
<dbReference type="AlphaFoldDB" id="A0A089QE62"/>
<sequence>MITLGLTTWNEHPALIHNEDRPVTLSEYSAYFPTVELDTFFYGIPRISTVENWQTQVPESFQFVVKANKVLTLHKQSDIQHINLIFHNFLESLQPLIDKNQLKTVLFQFPPYFTLNKKSTNYLRYLRQKLPNISISLEFRHKSWYNDTKKLVNFCRELGFTLVIADEPSRLESSVPFLPVITNPNLTFFRLHGRNIEGWENPGKNWRAKRTLYRYSDDELLELKQVIQKLQSDTKEICVIFNNNSGKDAAPNALKLQEFLNITFDNLGPKPPEQLNFF</sequence>
<dbReference type="EMBL" id="CP123971">
    <property type="protein sequence ID" value="WII28891.1"/>
    <property type="molecule type" value="Genomic_DNA"/>
</dbReference>
<accession>A0A089QE62</accession>
<dbReference type="InterPro" id="IPR036520">
    <property type="entry name" value="UPF0759_sf"/>
</dbReference>
<dbReference type="RefSeq" id="WP_034983268.1">
    <property type="nucleotide sequence ID" value="NZ_CP007646.1"/>
</dbReference>
<dbReference type="Pfam" id="PF01904">
    <property type="entry name" value="DUF72"/>
    <property type="match status" value="1"/>
</dbReference>
<dbReference type="Gene3D" id="3.20.20.410">
    <property type="entry name" value="Protein of unknown function UPF0759"/>
    <property type="match status" value="1"/>
</dbReference>
<dbReference type="Proteomes" id="UP001231316">
    <property type="component" value="Chromosome"/>
</dbReference>
<dbReference type="Proteomes" id="UP000029488">
    <property type="component" value="Chromosome"/>
</dbReference>
<dbReference type="PANTHER" id="PTHR30348:SF13">
    <property type="entry name" value="UPF0759 PROTEIN YUNF"/>
    <property type="match status" value="1"/>
</dbReference>
<dbReference type="EMBL" id="CP007646">
    <property type="protein sequence ID" value="AIR10088.1"/>
    <property type="molecule type" value="Genomic_DNA"/>
</dbReference>
<reference evidence="2" key="2">
    <citation type="submission" date="2023-04" db="EMBL/GenBank/DDBJ databases">
        <title>Four porcine-derived lactic acid bacteria strains analyses and their evaluation as potential probiotics based on genomics.</title>
        <authorList>
            <person name="Niu D."/>
        </authorList>
    </citation>
    <scope>NUCLEOTIDE SEQUENCE</scope>
    <source>
        <strain evidence="2">ZSA5</strain>
    </source>
</reference>
<evidence type="ECO:0000313" key="3">
    <source>
        <dbReference type="Proteomes" id="UP000029488"/>
    </source>
</evidence>
<protein>
    <submittedName>
        <fullName evidence="2">DUF72 domain-containing protein</fullName>
    </submittedName>
</protein>
<dbReference type="PANTHER" id="PTHR30348">
    <property type="entry name" value="UNCHARACTERIZED PROTEIN YECE"/>
    <property type="match status" value="1"/>
</dbReference>
<evidence type="ECO:0000313" key="1">
    <source>
        <dbReference type="EMBL" id="AIR10088.1"/>
    </source>
</evidence>
<name>A0A089QE62_9LACO</name>
<dbReference type="KEGG" id="lsj:LSJ_0348c"/>